<dbReference type="PROSITE" id="PS50005">
    <property type="entry name" value="TPR"/>
    <property type="match status" value="1"/>
</dbReference>
<dbReference type="Gene3D" id="1.25.40.10">
    <property type="entry name" value="Tetratricopeptide repeat domain"/>
    <property type="match status" value="1"/>
</dbReference>
<evidence type="ECO:0008006" key="5">
    <source>
        <dbReference type="Google" id="ProtNLM"/>
    </source>
</evidence>
<dbReference type="EMBL" id="CAJNOK010009305">
    <property type="protein sequence ID" value="CAF1086228.1"/>
    <property type="molecule type" value="Genomic_DNA"/>
</dbReference>
<dbReference type="Proteomes" id="UP000677228">
    <property type="component" value="Unassembled WGS sequence"/>
</dbReference>
<evidence type="ECO:0000313" key="3">
    <source>
        <dbReference type="EMBL" id="CAF3848679.1"/>
    </source>
</evidence>
<comment type="caution">
    <text evidence="3">The sequence shown here is derived from an EMBL/GenBank/DDBJ whole genome shotgun (WGS) entry which is preliminary data.</text>
</comment>
<dbReference type="InterPro" id="IPR011990">
    <property type="entry name" value="TPR-like_helical_dom_sf"/>
</dbReference>
<dbReference type="Pfam" id="PF14938">
    <property type="entry name" value="SNAP"/>
    <property type="match status" value="1"/>
</dbReference>
<reference evidence="3" key="1">
    <citation type="submission" date="2021-02" db="EMBL/GenBank/DDBJ databases">
        <authorList>
            <person name="Nowell W R."/>
        </authorList>
    </citation>
    <scope>NUCLEOTIDE SEQUENCE</scope>
</reference>
<feature type="repeat" description="TPR" evidence="1">
    <location>
        <begin position="87"/>
        <end position="120"/>
    </location>
</feature>
<gene>
    <name evidence="2" type="ORF">OVA965_LOCUS18612</name>
    <name evidence="3" type="ORF">TMI583_LOCUS18625</name>
</gene>
<evidence type="ECO:0000256" key="1">
    <source>
        <dbReference type="PROSITE-ProRule" id="PRU00339"/>
    </source>
</evidence>
<dbReference type="Proteomes" id="UP000682733">
    <property type="component" value="Unassembled WGS sequence"/>
</dbReference>
<dbReference type="InterPro" id="IPR019734">
    <property type="entry name" value="TPR_rpt"/>
</dbReference>
<organism evidence="3 4">
    <name type="scientific">Didymodactylos carnosus</name>
    <dbReference type="NCBI Taxonomy" id="1234261"/>
    <lineage>
        <taxon>Eukaryota</taxon>
        <taxon>Metazoa</taxon>
        <taxon>Spiralia</taxon>
        <taxon>Gnathifera</taxon>
        <taxon>Rotifera</taxon>
        <taxon>Eurotatoria</taxon>
        <taxon>Bdelloidea</taxon>
        <taxon>Philodinida</taxon>
        <taxon>Philodinidae</taxon>
        <taxon>Didymodactylos</taxon>
    </lineage>
</organism>
<proteinExistence type="predicted"/>
<dbReference type="SMART" id="SM00028">
    <property type="entry name" value="TPR"/>
    <property type="match status" value="5"/>
</dbReference>
<keyword evidence="1" id="KW-0802">TPR repeat</keyword>
<sequence>MKIVELHFQTGVCYKKLEKYNCAIDQFISALERLKDKEYLSMKEADIYAEIGYGFNELESWTSSIEHCLTALDWYRNMEISNSDNICRLHTTLGSCYGRTEMYNSAIEHFKNALKINEDNNSCSTVKESIFLNHQLGYCYYMSEQYEMAFEYCEKSIYTVERSLFHRKYYTMTDSYEIIANIYVYYEEKTLACNCYIRVLELLSADDESVSIIKISRIQNSLKSLNSKFWLHKVSDQPYSTLTAYF</sequence>
<protein>
    <recommendedName>
        <fullName evidence="5">Tetratricopeptide repeat protein</fullName>
    </recommendedName>
</protein>
<evidence type="ECO:0000313" key="2">
    <source>
        <dbReference type="EMBL" id="CAF1086228.1"/>
    </source>
</evidence>
<dbReference type="AlphaFoldDB" id="A0A8S2KFH7"/>
<evidence type="ECO:0000313" key="4">
    <source>
        <dbReference type="Proteomes" id="UP000682733"/>
    </source>
</evidence>
<accession>A0A8S2KFH7</accession>
<name>A0A8S2KFH7_9BILA</name>
<dbReference type="SUPFAM" id="SSF48452">
    <property type="entry name" value="TPR-like"/>
    <property type="match status" value="1"/>
</dbReference>
<dbReference type="EMBL" id="CAJOBA010009323">
    <property type="protein sequence ID" value="CAF3848679.1"/>
    <property type="molecule type" value="Genomic_DNA"/>
</dbReference>